<feature type="region of interest" description="Disordered" evidence="1">
    <location>
        <begin position="18"/>
        <end position="37"/>
    </location>
</feature>
<accession>A0AA41PWZ6</accession>
<evidence type="ECO:0000256" key="1">
    <source>
        <dbReference type="SAM" id="MobiDB-lite"/>
    </source>
</evidence>
<dbReference type="AlphaFoldDB" id="A0AA41PWZ6"/>
<dbReference type="InterPro" id="IPR048799">
    <property type="entry name" value="P68_RBP_TagC-like_beta-prop"/>
</dbReference>
<protein>
    <recommendedName>
        <fullName evidence="3">P68 RBP/TagC-like beta-propeller domain-containing protein</fullName>
    </recommendedName>
</protein>
<evidence type="ECO:0000313" key="4">
    <source>
        <dbReference type="EMBL" id="MCF2527268.1"/>
    </source>
</evidence>
<evidence type="ECO:0000256" key="2">
    <source>
        <dbReference type="SAM" id="SignalP"/>
    </source>
</evidence>
<proteinExistence type="predicted"/>
<sequence length="345" mass="36280">MLRSAAAAASALAVAACSGPGRAGAPEPQSTLLPDSPRFDLDAAPGTLFREQPLAGTDTIMQSFAFDDAGQRLYAVQVLDRASGDLTVSRLTWDGRLDGAMELRGFGHGTQIGAERADDGELYLWVESHAVASDVPGASAWGTRITRLRFADGDAVDSGAEREGDRSFDLVPGAGSVSCATDLAHGQLALRFHRDGLMWFRVYGLADLVHGHGSVRCEIPEPPLHVSEANPRPSPQGFALYGRYLYTLEGDAYGSAGSEPPVGNTYITCTDLGVPGGRKVADTLVAASAHLRHREPEGLAIQRSGGPMMTGRARLAVGFASYSGPADRPVRLASVHTFPTRAGAP</sequence>
<comment type="caution">
    <text evidence="4">The sequence shown here is derived from an EMBL/GenBank/DDBJ whole genome shotgun (WGS) entry which is preliminary data.</text>
</comment>
<gene>
    <name evidence="4" type="ORF">LZ495_08580</name>
</gene>
<keyword evidence="2" id="KW-0732">Signal</keyword>
<dbReference type="RefSeq" id="WP_235051409.1">
    <property type="nucleotide sequence ID" value="NZ_JAKFHA010000003.1"/>
</dbReference>
<organism evidence="4 5">
    <name type="scientific">Yinghuangia soli</name>
    <dbReference type="NCBI Taxonomy" id="2908204"/>
    <lineage>
        <taxon>Bacteria</taxon>
        <taxon>Bacillati</taxon>
        <taxon>Actinomycetota</taxon>
        <taxon>Actinomycetes</taxon>
        <taxon>Kitasatosporales</taxon>
        <taxon>Streptomycetaceae</taxon>
        <taxon>Yinghuangia</taxon>
    </lineage>
</organism>
<evidence type="ECO:0000259" key="3">
    <source>
        <dbReference type="Pfam" id="PF21311"/>
    </source>
</evidence>
<dbReference type="PROSITE" id="PS51257">
    <property type="entry name" value="PROKAR_LIPOPROTEIN"/>
    <property type="match status" value="1"/>
</dbReference>
<feature type="chain" id="PRO_5041421057" description="P68 RBP/TagC-like beta-propeller domain-containing protein" evidence="2">
    <location>
        <begin position="24"/>
        <end position="345"/>
    </location>
</feature>
<name>A0AA41PWZ6_9ACTN</name>
<reference evidence="4" key="1">
    <citation type="submission" date="2022-01" db="EMBL/GenBank/DDBJ databases">
        <title>Genome-Based Taxonomic Classification of the Phylum Actinobacteria.</title>
        <authorList>
            <person name="Gao Y."/>
        </authorList>
    </citation>
    <scope>NUCLEOTIDE SEQUENCE</scope>
    <source>
        <strain evidence="4">KLBMP 8922</strain>
    </source>
</reference>
<dbReference type="EMBL" id="JAKFHA010000003">
    <property type="protein sequence ID" value="MCF2527268.1"/>
    <property type="molecule type" value="Genomic_DNA"/>
</dbReference>
<feature type="domain" description="P68 RBP/TagC-like beta-propeller" evidence="3">
    <location>
        <begin position="60"/>
        <end position="251"/>
    </location>
</feature>
<dbReference type="Pfam" id="PF21311">
    <property type="entry name" value="Phage_RBD_prop"/>
    <property type="match status" value="1"/>
</dbReference>
<feature type="signal peptide" evidence="2">
    <location>
        <begin position="1"/>
        <end position="23"/>
    </location>
</feature>
<keyword evidence="5" id="KW-1185">Reference proteome</keyword>
<dbReference type="Proteomes" id="UP001165378">
    <property type="component" value="Unassembled WGS sequence"/>
</dbReference>
<evidence type="ECO:0000313" key="5">
    <source>
        <dbReference type="Proteomes" id="UP001165378"/>
    </source>
</evidence>